<reference evidence="2 3" key="1">
    <citation type="submission" date="2019-05" db="EMBL/GenBank/DDBJ databases">
        <title>The compact genome of Giardia muris reveals important steps in the evolution of intestinal protozoan parasites.</title>
        <authorList>
            <person name="Xu F."/>
            <person name="Jimenez-Gonzalez A."/>
            <person name="Einarsson E."/>
            <person name="Astvaldsson A."/>
            <person name="Peirasmaki D."/>
            <person name="Eckmann L."/>
            <person name="Andersson J.O."/>
            <person name="Svard S.G."/>
            <person name="Jerlstrom-Hultqvist J."/>
        </authorList>
    </citation>
    <scope>NUCLEOTIDE SEQUENCE [LARGE SCALE GENOMIC DNA]</scope>
    <source>
        <strain evidence="2 3">Roberts-Thomson</strain>
    </source>
</reference>
<organism evidence="2 3">
    <name type="scientific">Giardia muris</name>
    <dbReference type="NCBI Taxonomy" id="5742"/>
    <lineage>
        <taxon>Eukaryota</taxon>
        <taxon>Metamonada</taxon>
        <taxon>Diplomonadida</taxon>
        <taxon>Hexamitidae</taxon>
        <taxon>Giardiinae</taxon>
        <taxon>Giardia</taxon>
    </lineage>
</organism>
<dbReference type="VEuPathDB" id="GiardiaDB:GMRT_11510"/>
<keyword evidence="3" id="KW-1185">Reference proteome</keyword>
<evidence type="ECO:0000259" key="1">
    <source>
        <dbReference type="PROSITE" id="PS50222"/>
    </source>
</evidence>
<protein>
    <recommendedName>
        <fullName evidence="1">EF-hand domain-containing protein</fullName>
    </recommendedName>
</protein>
<evidence type="ECO:0000313" key="2">
    <source>
        <dbReference type="EMBL" id="TNJ27307.1"/>
    </source>
</evidence>
<dbReference type="EMBL" id="VDLU01000004">
    <property type="protein sequence ID" value="TNJ27307.1"/>
    <property type="molecule type" value="Genomic_DNA"/>
</dbReference>
<dbReference type="Proteomes" id="UP000315496">
    <property type="component" value="Chromosome 4"/>
</dbReference>
<dbReference type="AlphaFoldDB" id="A0A4Z1T2N1"/>
<dbReference type="PROSITE" id="PS50222">
    <property type="entry name" value="EF_HAND_2"/>
    <property type="match status" value="1"/>
</dbReference>
<comment type="caution">
    <text evidence="2">The sequence shown here is derived from an EMBL/GenBank/DDBJ whole genome shotgun (WGS) entry which is preliminary data.</text>
</comment>
<sequence length="198" mass="22961">MSGKVQQTRKVTHSEAFLKAERLGQIVKNQRNSITKEMAKNVFDYLDFDGKGNITIPTLSSFLEQCGVVADENTVYNEIVRYRMSKLRKDEYFEKPTLQKVQVAFPEFAHFILSNTFTSDELKPVREAFQTLENITPAMQADQRGAIRTNVLFRELLFWDVMTQDQIEQIRPFFGIMPDRKTTEVLNPAKILDRVCLD</sequence>
<gene>
    <name evidence="2" type="ORF">GMRT_11510</name>
</gene>
<dbReference type="InterPro" id="IPR002048">
    <property type="entry name" value="EF_hand_dom"/>
</dbReference>
<dbReference type="OrthoDB" id="10248731at2759"/>
<accession>A0A4Z1T2N1</accession>
<dbReference type="SUPFAM" id="SSF47473">
    <property type="entry name" value="EF-hand"/>
    <property type="match status" value="1"/>
</dbReference>
<evidence type="ECO:0000313" key="3">
    <source>
        <dbReference type="Proteomes" id="UP000315496"/>
    </source>
</evidence>
<feature type="domain" description="EF-hand" evidence="1">
    <location>
        <begin position="34"/>
        <end position="69"/>
    </location>
</feature>
<dbReference type="GO" id="GO:0005509">
    <property type="term" value="F:calcium ion binding"/>
    <property type="evidence" value="ECO:0007669"/>
    <property type="project" value="InterPro"/>
</dbReference>
<dbReference type="InterPro" id="IPR011992">
    <property type="entry name" value="EF-hand-dom_pair"/>
</dbReference>
<name>A0A4Z1T2N1_GIAMU</name>
<proteinExistence type="predicted"/>